<feature type="domain" description="Serine hydroxymethyltransferase-like" evidence="13">
    <location>
        <begin position="11"/>
        <end position="385"/>
    </location>
</feature>
<dbReference type="Pfam" id="PF00464">
    <property type="entry name" value="SHMT"/>
    <property type="match status" value="1"/>
</dbReference>
<comment type="pathway">
    <text evidence="11">One-carbon metabolism; tetrahydrofolate interconversion.</text>
</comment>
<dbReference type="EMBL" id="AMGO01000012">
    <property type="protein sequence ID" value="EKE44854.1"/>
    <property type="molecule type" value="Genomic_DNA"/>
</dbReference>
<dbReference type="STRING" id="1231392.OCGS_0889"/>
<comment type="subunit">
    <text evidence="4 11">Homodimer.</text>
</comment>
<evidence type="ECO:0000256" key="8">
    <source>
        <dbReference type="ARBA" id="ARBA00022898"/>
    </source>
</evidence>
<evidence type="ECO:0000256" key="6">
    <source>
        <dbReference type="ARBA" id="ARBA00022563"/>
    </source>
</evidence>
<feature type="binding site" evidence="11">
    <location>
        <position position="121"/>
    </location>
    <ligand>
        <name>(6S)-5,6,7,8-tetrahydrofolate</name>
        <dbReference type="ChEBI" id="CHEBI:57453"/>
    </ligand>
</feature>
<evidence type="ECO:0000256" key="9">
    <source>
        <dbReference type="ARBA" id="ARBA00051216"/>
    </source>
</evidence>
<dbReference type="Gene3D" id="3.40.640.10">
    <property type="entry name" value="Type I PLP-dependent aspartate aminotransferase-like (Major domain)"/>
    <property type="match status" value="1"/>
</dbReference>
<dbReference type="UniPathway" id="UPA00288">
    <property type="reaction ID" value="UER01023"/>
</dbReference>
<keyword evidence="7 11" id="KW-0808">Transferase</keyword>
<comment type="function">
    <text evidence="10">Catalyzes the reversible interconversion of alpha-methyl-L-serine to D-alanine with tetrahydrofolate (THF) serving as the one-carbon carrier. Cannot use alpha-methyl-D-serine, L-serine, D-serine or L-alanine.</text>
</comment>
<dbReference type="CDD" id="cd00378">
    <property type="entry name" value="SHMT"/>
    <property type="match status" value="1"/>
</dbReference>
<dbReference type="PIRSF" id="PIRSF000412">
    <property type="entry name" value="SHMT"/>
    <property type="match status" value="1"/>
</dbReference>
<evidence type="ECO:0000256" key="11">
    <source>
        <dbReference type="HAMAP-Rule" id="MF_00051"/>
    </source>
</evidence>
<sequence>MLDARITNPISDKPIADAIAHELARQQRQIELIASENIVSRDVLAAQGSVLTNKYAEGYPGRRYYGGCEYADVVEDVARDRLKQLFGAAHVNVQPHSGAQANQAVFLALLKPGDKIMGMSLAHGGHLTHGSPVTMSGKWFEVVSYEVEEDSHLIDMKKVRDRALAERPKLIIAGASAYTRPIDFAGFRAIADEVGAYLMVDMAHYAGLIAAGQYPDPVPHAHVVTSTTHKTLRGPRGGIILTNDDDLAKKFNSAVFPGNQGGPLMHVIAAKAVAFGEALDPSFKDYARQVIANARALSDTLKAGGLGIVSGGTDCHMVLVDLRPMGVTGKDAEIALERAGLTCNKNAIPFDPEKPFVTSGVRLGTPAGTTRGFGEDEFRRVGKMVLQVIEALSKTPEGDGAVEAEVRAEAEALCDAFPIYG</sequence>
<comment type="subcellular location">
    <subcellularLocation>
        <location evidence="2 11">Cytoplasm</location>
    </subcellularLocation>
</comment>
<evidence type="ECO:0000256" key="5">
    <source>
        <dbReference type="ARBA" id="ARBA00022490"/>
    </source>
</evidence>
<keyword evidence="15" id="KW-1185">Reference proteome</keyword>
<keyword evidence="6 11" id="KW-0554">One-carbon metabolism</keyword>
<comment type="pathway">
    <text evidence="11">Amino-acid biosynthesis; glycine biosynthesis; glycine from L-serine: step 1/1.</text>
</comment>
<evidence type="ECO:0000256" key="10">
    <source>
        <dbReference type="ARBA" id="ARBA00057572"/>
    </source>
</evidence>
<dbReference type="NCBIfam" id="NF000586">
    <property type="entry name" value="PRK00011.1"/>
    <property type="match status" value="1"/>
</dbReference>
<proteinExistence type="inferred from homology"/>
<dbReference type="GO" id="GO:0005829">
    <property type="term" value="C:cytosol"/>
    <property type="evidence" value="ECO:0007669"/>
    <property type="project" value="TreeGrafter"/>
</dbReference>
<reference evidence="14 15" key="1">
    <citation type="journal article" date="2012" name="J. Bacteriol.">
        <title>Draft Genome Sequence of Oceaniovalibus guishaninsula JLT2003T.</title>
        <authorList>
            <person name="Tang K."/>
            <person name="Liu K."/>
            <person name="Jiao N."/>
        </authorList>
    </citation>
    <scope>NUCLEOTIDE SEQUENCE [LARGE SCALE GENOMIC DNA]</scope>
    <source>
        <strain evidence="14 15">JLT2003</strain>
    </source>
</reference>
<keyword evidence="14" id="KW-0489">Methyltransferase</keyword>
<dbReference type="Proteomes" id="UP000006765">
    <property type="component" value="Unassembled WGS sequence"/>
</dbReference>
<evidence type="ECO:0000256" key="2">
    <source>
        <dbReference type="ARBA" id="ARBA00004496"/>
    </source>
</evidence>
<dbReference type="InterPro" id="IPR019798">
    <property type="entry name" value="Ser_HO-MeTrfase_PLP_BS"/>
</dbReference>
<comment type="similarity">
    <text evidence="3 11">Belongs to the SHMT family.</text>
</comment>
<evidence type="ECO:0000256" key="12">
    <source>
        <dbReference type="PIRSR" id="PIRSR000412-50"/>
    </source>
</evidence>
<feature type="site" description="Plays an important role in substrate specificity" evidence="11">
    <location>
        <position position="229"/>
    </location>
</feature>
<dbReference type="PROSITE" id="PS00096">
    <property type="entry name" value="SHMT"/>
    <property type="match status" value="1"/>
</dbReference>
<comment type="caution">
    <text evidence="14">The sequence shown here is derived from an EMBL/GenBank/DDBJ whole genome shotgun (WGS) entry which is preliminary data.</text>
</comment>
<evidence type="ECO:0000256" key="1">
    <source>
        <dbReference type="ARBA" id="ARBA00001933"/>
    </source>
</evidence>
<dbReference type="SUPFAM" id="SSF53383">
    <property type="entry name" value="PLP-dependent transferases"/>
    <property type="match status" value="1"/>
</dbReference>
<dbReference type="InterPro" id="IPR001085">
    <property type="entry name" value="Ser_HO-MeTrfase"/>
</dbReference>
<dbReference type="InterPro" id="IPR015424">
    <property type="entry name" value="PyrdxlP-dep_Trfase"/>
</dbReference>
<dbReference type="EC" id="2.1.2.1" evidence="11"/>
<dbReference type="InterPro" id="IPR049943">
    <property type="entry name" value="Ser_HO-MeTrfase-like"/>
</dbReference>
<dbReference type="Gene3D" id="3.90.1150.10">
    <property type="entry name" value="Aspartate Aminotransferase, domain 1"/>
    <property type="match status" value="1"/>
</dbReference>
<keyword evidence="5 11" id="KW-0963">Cytoplasm</keyword>
<evidence type="ECO:0000313" key="15">
    <source>
        <dbReference type="Proteomes" id="UP000006765"/>
    </source>
</evidence>
<feature type="binding site" evidence="11">
    <location>
        <begin position="125"/>
        <end position="127"/>
    </location>
    <ligand>
        <name>(6S)-5,6,7,8-tetrahydrofolate</name>
        <dbReference type="ChEBI" id="CHEBI:57453"/>
    </ligand>
</feature>
<organism evidence="14 15">
    <name type="scientific">Oceaniovalibus guishaninsula JLT2003</name>
    <dbReference type="NCBI Taxonomy" id="1231392"/>
    <lineage>
        <taxon>Bacteria</taxon>
        <taxon>Pseudomonadati</taxon>
        <taxon>Pseudomonadota</taxon>
        <taxon>Alphaproteobacteria</taxon>
        <taxon>Rhodobacterales</taxon>
        <taxon>Roseobacteraceae</taxon>
        <taxon>Oceaniovalibus</taxon>
    </lineage>
</organism>
<keyword evidence="8 11" id="KW-0663">Pyridoxal phosphate</keyword>
<dbReference type="GO" id="GO:0032259">
    <property type="term" value="P:methylation"/>
    <property type="evidence" value="ECO:0007669"/>
    <property type="project" value="UniProtKB-KW"/>
</dbReference>
<dbReference type="GO" id="GO:0035999">
    <property type="term" value="P:tetrahydrofolate interconversion"/>
    <property type="evidence" value="ECO:0007669"/>
    <property type="project" value="UniProtKB-UniRule"/>
</dbReference>
<dbReference type="eggNOG" id="COG0112">
    <property type="taxonomic scope" value="Bacteria"/>
</dbReference>
<dbReference type="InterPro" id="IPR039429">
    <property type="entry name" value="SHMT-like_dom"/>
</dbReference>
<comment type="function">
    <text evidence="11">Catalyzes the reversible interconversion of serine and glycine with tetrahydrofolate (THF) serving as the one-carbon carrier. This reaction serves as the major source of one-carbon groups required for the biosynthesis of purines, thymidylate, methionine, and other important biomolecules. Also exhibits THF-independent aldolase activity toward beta-hydroxyamino acids, producing glycine and aldehydes, via a retro-aldol mechanism.</text>
</comment>
<dbReference type="GO" id="GO:0004372">
    <property type="term" value="F:glycine hydroxymethyltransferase activity"/>
    <property type="evidence" value="ECO:0007669"/>
    <property type="project" value="UniProtKB-UniRule"/>
</dbReference>
<dbReference type="InterPro" id="IPR015421">
    <property type="entry name" value="PyrdxlP-dep_Trfase_major"/>
</dbReference>
<evidence type="ECO:0000256" key="3">
    <source>
        <dbReference type="ARBA" id="ARBA00006376"/>
    </source>
</evidence>
<comment type="cofactor">
    <cofactor evidence="1 11 12">
        <name>pyridoxal 5'-phosphate</name>
        <dbReference type="ChEBI" id="CHEBI:597326"/>
    </cofactor>
</comment>
<dbReference type="HAMAP" id="MF_00051">
    <property type="entry name" value="SHMT"/>
    <property type="match status" value="1"/>
</dbReference>
<protein>
    <recommendedName>
        <fullName evidence="11">Serine hydroxymethyltransferase</fullName>
        <shortName evidence="11">SHMT</shortName>
        <shortName evidence="11">Serine methylase</shortName>
        <ecNumber evidence="11">2.1.2.1</ecNumber>
    </recommendedName>
</protein>
<dbReference type="PANTHER" id="PTHR11680">
    <property type="entry name" value="SERINE HYDROXYMETHYLTRANSFERASE"/>
    <property type="match status" value="1"/>
</dbReference>
<dbReference type="FunFam" id="3.40.640.10:FF:000001">
    <property type="entry name" value="Serine hydroxymethyltransferase"/>
    <property type="match status" value="1"/>
</dbReference>
<name>K2HPS5_9RHOB</name>
<dbReference type="GO" id="GO:0030170">
    <property type="term" value="F:pyridoxal phosphate binding"/>
    <property type="evidence" value="ECO:0007669"/>
    <property type="project" value="UniProtKB-UniRule"/>
</dbReference>
<evidence type="ECO:0000313" key="14">
    <source>
        <dbReference type="EMBL" id="EKE44854.1"/>
    </source>
</evidence>
<evidence type="ECO:0000259" key="13">
    <source>
        <dbReference type="Pfam" id="PF00464"/>
    </source>
</evidence>
<dbReference type="AlphaFoldDB" id="K2HPS5"/>
<dbReference type="PANTHER" id="PTHR11680:SF35">
    <property type="entry name" value="SERINE HYDROXYMETHYLTRANSFERASE 1"/>
    <property type="match status" value="1"/>
</dbReference>
<comment type="caution">
    <text evidence="11">Lacks conserved residue(s) required for the propagation of feature annotation.</text>
</comment>
<evidence type="ECO:0000256" key="4">
    <source>
        <dbReference type="ARBA" id="ARBA00011738"/>
    </source>
</evidence>
<dbReference type="GO" id="GO:0019264">
    <property type="term" value="P:glycine biosynthetic process from serine"/>
    <property type="evidence" value="ECO:0007669"/>
    <property type="project" value="UniProtKB-UniRule"/>
</dbReference>
<gene>
    <name evidence="11" type="primary">glyA</name>
    <name evidence="14" type="ORF">OCGS_0889</name>
</gene>
<accession>K2HPS5</accession>
<comment type="catalytic activity">
    <reaction evidence="9">
        <text>(6R)-5,10-methylene-5,6,7,8-tetrahydrofolate + D-alanine + H2O = 2-methylserine + (6S)-5,6,7,8-tetrahydrofolate</text>
        <dbReference type="Rhea" id="RHEA:10064"/>
        <dbReference type="ChEBI" id="CHEBI:15377"/>
        <dbReference type="ChEBI" id="CHEBI:15636"/>
        <dbReference type="ChEBI" id="CHEBI:57416"/>
        <dbReference type="ChEBI" id="CHEBI:57453"/>
        <dbReference type="ChEBI" id="CHEBI:58275"/>
        <dbReference type="EC" id="2.1.2.7"/>
    </reaction>
</comment>
<keyword evidence="11" id="KW-0028">Amino-acid biosynthesis</keyword>
<evidence type="ECO:0000256" key="7">
    <source>
        <dbReference type="ARBA" id="ARBA00022679"/>
    </source>
</evidence>
<dbReference type="RefSeq" id="WP_007426042.1">
    <property type="nucleotide sequence ID" value="NZ_AMGO01000012.1"/>
</dbReference>
<comment type="catalytic activity">
    <reaction evidence="11">
        <text>(6R)-5,10-methylene-5,6,7,8-tetrahydrofolate + glycine + H2O = (6S)-5,6,7,8-tetrahydrofolate + L-serine</text>
        <dbReference type="Rhea" id="RHEA:15481"/>
        <dbReference type="ChEBI" id="CHEBI:15377"/>
        <dbReference type="ChEBI" id="CHEBI:15636"/>
        <dbReference type="ChEBI" id="CHEBI:33384"/>
        <dbReference type="ChEBI" id="CHEBI:57305"/>
        <dbReference type="ChEBI" id="CHEBI:57453"/>
        <dbReference type="EC" id="2.1.2.1"/>
    </reaction>
</comment>
<dbReference type="GO" id="GO:0050413">
    <property type="term" value="F:D-alanine 2-hydroxymethyltransferase activity"/>
    <property type="evidence" value="ECO:0007669"/>
    <property type="project" value="UniProtKB-EC"/>
</dbReference>
<dbReference type="PATRIC" id="fig|1231392.3.peg.894"/>
<feature type="modified residue" description="N6-(pyridoxal phosphate)lysine" evidence="11 12">
    <location>
        <position position="230"/>
    </location>
</feature>
<dbReference type="OrthoDB" id="9803846at2"/>
<dbReference type="UniPathway" id="UPA00193"/>
<dbReference type="GO" id="GO:0008168">
    <property type="term" value="F:methyltransferase activity"/>
    <property type="evidence" value="ECO:0007669"/>
    <property type="project" value="UniProtKB-KW"/>
</dbReference>
<dbReference type="InterPro" id="IPR015422">
    <property type="entry name" value="PyrdxlP-dep_Trfase_small"/>
</dbReference>